<dbReference type="EMBL" id="MLAK01001227">
    <property type="protein sequence ID" value="OHS95688.1"/>
    <property type="molecule type" value="Genomic_DNA"/>
</dbReference>
<keyword evidence="2" id="KW-1185">Reference proteome</keyword>
<dbReference type="Proteomes" id="UP000179807">
    <property type="component" value="Unassembled WGS sequence"/>
</dbReference>
<name>A0A1J4J963_9EUKA</name>
<protein>
    <submittedName>
        <fullName evidence="1">Uncharacterized protein</fullName>
    </submittedName>
</protein>
<dbReference type="VEuPathDB" id="TrichDB:TRFO_38164"/>
<gene>
    <name evidence="1" type="ORF">TRFO_38164</name>
</gene>
<dbReference type="AlphaFoldDB" id="A0A1J4J963"/>
<sequence length="82" mass="9735">MKVQEVIDKYPEIYELVTREYQQYSTKQVIAFILTTAVITKDVPNVSLVYFFGRFTQVAIEYECEDPLMRMFVNNLIDQLED</sequence>
<accession>A0A1J4J963</accession>
<comment type="caution">
    <text evidence="1">The sequence shown here is derived from an EMBL/GenBank/DDBJ whole genome shotgun (WGS) entry which is preliminary data.</text>
</comment>
<dbReference type="GeneID" id="94846586"/>
<evidence type="ECO:0000313" key="2">
    <source>
        <dbReference type="Proteomes" id="UP000179807"/>
    </source>
</evidence>
<evidence type="ECO:0000313" key="1">
    <source>
        <dbReference type="EMBL" id="OHS95688.1"/>
    </source>
</evidence>
<dbReference type="RefSeq" id="XP_068348825.1">
    <property type="nucleotide sequence ID" value="XM_068511882.1"/>
</dbReference>
<organism evidence="1 2">
    <name type="scientific">Tritrichomonas foetus</name>
    <dbReference type="NCBI Taxonomy" id="1144522"/>
    <lineage>
        <taxon>Eukaryota</taxon>
        <taxon>Metamonada</taxon>
        <taxon>Parabasalia</taxon>
        <taxon>Tritrichomonadida</taxon>
        <taxon>Tritrichomonadidae</taxon>
        <taxon>Tritrichomonas</taxon>
    </lineage>
</organism>
<proteinExistence type="predicted"/>
<reference evidence="1" key="1">
    <citation type="submission" date="2016-10" db="EMBL/GenBank/DDBJ databases">
        <authorList>
            <person name="Benchimol M."/>
            <person name="Almeida L.G."/>
            <person name="Vasconcelos A.T."/>
            <person name="Perreira-Neves A."/>
            <person name="Rosa I.A."/>
            <person name="Tasca T."/>
            <person name="Bogo M.R."/>
            <person name="de Souza W."/>
        </authorList>
    </citation>
    <scope>NUCLEOTIDE SEQUENCE [LARGE SCALE GENOMIC DNA]</scope>
    <source>
        <strain evidence="1">K</strain>
    </source>
</reference>